<evidence type="ECO:0000256" key="2">
    <source>
        <dbReference type="SAM" id="SignalP"/>
    </source>
</evidence>
<gene>
    <name evidence="3" type="ORF">GCM10023231_27630</name>
</gene>
<proteinExistence type="predicted"/>
<protein>
    <recommendedName>
        <fullName evidence="5">DUF4271 domain-containing protein</fullName>
    </recommendedName>
</protein>
<keyword evidence="2" id="KW-0732">Signal</keyword>
<dbReference type="Pfam" id="PF14093">
    <property type="entry name" value="DUF4271"/>
    <property type="match status" value="1"/>
</dbReference>
<feature type="transmembrane region" description="Helical" evidence="1">
    <location>
        <begin position="215"/>
        <end position="233"/>
    </location>
</feature>
<organism evidence="3 4">
    <name type="scientific">Olivibacter ginsenosidimutans</name>
    <dbReference type="NCBI Taxonomy" id="1176537"/>
    <lineage>
        <taxon>Bacteria</taxon>
        <taxon>Pseudomonadati</taxon>
        <taxon>Bacteroidota</taxon>
        <taxon>Sphingobacteriia</taxon>
        <taxon>Sphingobacteriales</taxon>
        <taxon>Sphingobacteriaceae</taxon>
        <taxon>Olivibacter</taxon>
    </lineage>
</organism>
<feature type="transmembrane region" description="Helical" evidence="1">
    <location>
        <begin position="315"/>
        <end position="336"/>
    </location>
</feature>
<feature type="transmembrane region" description="Helical" evidence="1">
    <location>
        <begin position="182"/>
        <end position="203"/>
    </location>
</feature>
<feature type="chain" id="PRO_5046887164" description="DUF4271 domain-containing protein" evidence="2">
    <location>
        <begin position="23"/>
        <end position="338"/>
    </location>
</feature>
<evidence type="ECO:0000256" key="1">
    <source>
        <dbReference type="SAM" id="Phobius"/>
    </source>
</evidence>
<feature type="transmembrane region" description="Helical" evidence="1">
    <location>
        <begin position="282"/>
        <end position="303"/>
    </location>
</feature>
<sequence>MRAFRLLLVSVLFLLLSGICTAQDTLSQHKRISPAASLRYLVQDSARFARALERQRVKDSIAHVKDSLRLLRDSLRFQYLKAPNPNRQNQFLDSLKKVYIITDGNTLLWGKDIPYGGSKQLGLRKVYRTQWVLWTVFALILFLALIRLFFMKDLEAIATSFYSNRVLLQISKEDNLITSWPFVFLYVLFGFTIGLFLFLYVAYNRIQVNSIESGLFFTISAIVLLLFILKIIITRSIGLIFGIQKLVRDYISILYLSYFNAAIIFLPLLLVLVLIPGKYVNTWFAVSCLFVLLVFVMQFLRASNTVLKSYQFSKFYLFIYLCTLEVGPILILIKLLGI</sequence>
<reference evidence="4" key="1">
    <citation type="journal article" date="2019" name="Int. J. Syst. Evol. Microbiol.">
        <title>The Global Catalogue of Microorganisms (GCM) 10K type strain sequencing project: providing services to taxonomists for standard genome sequencing and annotation.</title>
        <authorList>
            <consortium name="The Broad Institute Genomics Platform"/>
            <consortium name="The Broad Institute Genome Sequencing Center for Infectious Disease"/>
            <person name="Wu L."/>
            <person name="Ma J."/>
        </authorList>
    </citation>
    <scope>NUCLEOTIDE SEQUENCE [LARGE SCALE GENOMIC DNA]</scope>
    <source>
        <strain evidence="4">JCM 18200</strain>
    </source>
</reference>
<evidence type="ECO:0000313" key="3">
    <source>
        <dbReference type="EMBL" id="GAA4797535.1"/>
    </source>
</evidence>
<feature type="signal peptide" evidence="2">
    <location>
        <begin position="1"/>
        <end position="22"/>
    </location>
</feature>
<dbReference type="RefSeq" id="WP_345232386.1">
    <property type="nucleotide sequence ID" value="NZ_BAABIQ010000038.1"/>
</dbReference>
<dbReference type="Proteomes" id="UP001501411">
    <property type="component" value="Unassembled WGS sequence"/>
</dbReference>
<keyword evidence="1" id="KW-1133">Transmembrane helix</keyword>
<comment type="caution">
    <text evidence="3">The sequence shown here is derived from an EMBL/GenBank/DDBJ whole genome shotgun (WGS) entry which is preliminary data.</text>
</comment>
<dbReference type="InterPro" id="IPR025367">
    <property type="entry name" value="DUF4271"/>
</dbReference>
<accession>A0ABP9BPY1</accession>
<name>A0ABP9BPY1_9SPHI</name>
<feature type="transmembrane region" description="Helical" evidence="1">
    <location>
        <begin position="131"/>
        <end position="150"/>
    </location>
</feature>
<evidence type="ECO:0000313" key="4">
    <source>
        <dbReference type="Proteomes" id="UP001501411"/>
    </source>
</evidence>
<evidence type="ECO:0008006" key="5">
    <source>
        <dbReference type="Google" id="ProtNLM"/>
    </source>
</evidence>
<keyword evidence="4" id="KW-1185">Reference proteome</keyword>
<keyword evidence="1" id="KW-0472">Membrane</keyword>
<feature type="transmembrane region" description="Helical" evidence="1">
    <location>
        <begin position="253"/>
        <end position="276"/>
    </location>
</feature>
<keyword evidence="1" id="KW-0812">Transmembrane</keyword>
<dbReference type="EMBL" id="BAABIQ010000038">
    <property type="protein sequence ID" value="GAA4797535.1"/>
    <property type="molecule type" value="Genomic_DNA"/>
</dbReference>